<keyword evidence="2" id="KW-0812">Transmembrane</keyword>
<evidence type="ECO:0000256" key="2">
    <source>
        <dbReference type="SAM" id="Phobius"/>
    </source>
</evidence>
<dbReference type="EMBL" id="KV921335">
    <property type="protein sequence ID" value="ORE18233.1"/>
    <property type="molecule type" value="Genomic_DNA"/>
</dbReference>
<feature type="region of interest" description="Disordered" evidence="1">
    <location>
        <begin position="348"/>
        <end position="370"/>
    </location>
</feature>
<dbReference type="AlphaFoldDB" id="A0A1X0S1Q7"/>
<gene>
    <name evidence="3" type="ORF">BCV71DRAFT_215462</name>
</gene>
<dbReference type="Proteomes" id="UP000242381">
    <property type="component" value="Unassembled WGS sequence"/>
</dbReference>
<feature type="transmembrane region" description="Helical" evidence="2">
    <location>
        <begin position="52"/>
        <end position="72"/>
    </location>
</feature>
<proteinExistence type="predicted"/>
<keyword evidence="2" id="KW-1133">Transmembrane helix</keyword>
<name>A0A1X0S1Q7_RHIZD</name>
<reference evidence="3 4" key="1">
    <citation type="journal article" date="2016" name="Proc. Natl. Acad. Sci. U.S.A.">
        <title>Lipid metabolic changes in an early divergent fungus govern the establishment of a mutualistic symbiosis with endobacteria.</title>
        <authorList>
            <person name="Lastovetsky O.A."/>
            <person name="Gaspar M.L."/>
            <person name="Mondo S.J."/>
            <person name="LaButti K.M."/>
            <person name="Sandor L."/>
            <person name="Grigoriev I.V."/>
            <person name="Henry S.A."/>
            <person name="Pawlowska T.E."/>
        </authorList>
    </citation>
    <scope>NUCLEOTIDE SEQUENCE [LARGE SCALE GENOMIC DNA]</scope>
    <source>
        <strain evidence="3 4">ATCC 11559</strain>
    </source>
</reference>
<evidence type="ECO:0000313" key="3">
    <source>
        <dbReference type="EMBL" id="ORE18233.1"/>
    </source>
</evidence>
<accession>A0A1X0S1Q7</accession>
<feature type="transmembrane region" description="Helical" evidence="2">
    <location>
        <begin position="30"/>
        <end position="46"/>
    </location>
</feature>
<keyword evidence="2" id="KW-0472">Membrane</keyword>
<dbReference type="VEuPathDB" id="FungiDB:BCV72DRAFT_203063"/>
<organism evidence="3 4">
    <name type="scientific">Rhizopus microsporus</name>
    <dbReference type="NCBI Taxonomy" id="58291"/>
    <lineage>
        <taxon>Eukaryota</taxon>
        <taxon>Fungi</taxon>
        <taxon>Fungi incertae sedis</taxon>
        <taxon>Mucoromycota</taxon>
        <taxon>Mucoromycotina</taxon>
        <taxon>Mucoromycetes</taxon>
        <taxon>Mucorales</taxon>
        <taxon>Mucorineae</taxon>
        <taxon>Rhizopodaceae</taxon>
        <taxon>Rhizopus</taxon>
    </lineage>
</organism>
<feature type="compositionally biased region" description="Low complexity" evidence="1">
    <location>
        <begin position="348"/>
        <end position="362"/>
    </location>
</feature>
<sequence>MNTCSFSQGRNTTARAMEEIMHILRWDKPLRSSVLFLSLMSIIYLVQSYSIVQIILCTLTLTTVINFVYVYAVKFFQKISNTSFKHPFIRILDNKDQPILNKERILYYVSSSVDLADAVIRVVTKVILVENPKKSALTLVRYGPNQAHNTPPHISILPRILIQRQETADIESKWQTVQDLIDCIDQQIHSLQLTVPDFAGYQILDKPTRSLIMNVKVHNDYYTLVETVESVIGPACAVLETHLLDKIHLAYNVLKSPSKVDLKKMKQMAESTIDIYDWVKSGGSWRLTLHEVMIESQVVGVQHQLKEVRSWPVQPRPPQQFADLLPVSVRIKLPWLNYSAKKQTYSSIDHSSGISSKSATSSNNKGLHTL</sequence>
<protein>
    <submittedName>
        <fullName evidence="3">Uncharacterized protein</fullName>
    </submittedName>
</protein>
<evidence type="ECO:0000313" key="4">
    <source>
        <dbReference type="Proteomes" id="UP000242381"/>
    </source>
</evidence>
<evidence type="ECO:0000256" key="1">
    <source>
        <dbReference type="SAM" id="MobiDB-lite"/>
    </source>
</evidence>